<feature type="non-terminal residue" evidence="2">
    <location>
        <position position="1"/>
    </location>
</feature>
<evidence type="ECO:0000313" key="3">
    <source>
        <dbReference type="Proteomes" id="UP000187406"/>
    </source>
</evidence>
<evidence type="ECO:0000313" key="2">
    <source>
        <dbReference type="EMBL" id="GAV86857.1"/>
    </source>
</evidence>
<dbReference type="InParanoid" id="A0A1Q3D2Y3"/>
<evidence type="ECO:0000259" key="1">
    <source>
        <dbReference type="Pfam" id="PF14111"/>
    </source>
</evidence>
<sequence length="113" mass="13243">LLNSTIRALWKPVHSLRIKDIEKNIFLFMFNNSDDRKRVIRSSPWLFDKSIFLMEAVDKEIHPTKIRINKVSLWVSKEVGEVIGQGIDGFEEVMRVNGRGIDGQYVLIRVLWM</sequence>
<dbReference type="AlphaFoldDB" id="A0A1Q3D2Y3"/>
<reference evidence="3" key="1">
    <citation type="submission" date="2016-04" db="EMBL/GenBank/DDBJ databases">
        <title>Cephalotus genome sequencing.</title>
        <authorList>
            <person name="Fukushima K."/>
            <person name="Hasebe M."/>
            <person name="Fang X."/>
        </authorList>
    </citation>
    <scope>NUCLEOTIDE SEQUENCE [LARGE SCALE GENOMIC DNA]</scope>
    <source>
        <strain evidence="3">cv. St1</strain>
    </source>
</reference>
<dbReference type="Pfam" id="PF14111">
    <property type="entry name" value="DUF4283"/>
    <property type="match status" value="1"/>
</dbReference>
<dbReference type="Proteomes" id="UP000187406">
    <property type="component" value="Unassembled WGS sequence"/>
</dbReference>
<gene>
    <name evidence="2" type="ORF">CFOL_v3_30283</name>
</gene>
<feature type="domain" description="DUF4283" evidence="1">
    <location>
        <begin position="2"/>
        <end position="64"/>
    </location>
</feature>
<organism evidence="2 3">
    <name type="scientific">Cephalotus follicularis</name>
    <name type="common">Albany pitcher plant</name>
    <dbReference type="NCBI Taxonomy" id="3775"/>
    <lineage>
        <taxon>Eukaryota</taxon>
        <taxon>Viridiplantae</taxon>
        <taxon>Streptophyta</taxon>
        <taxon>Embryophyta</taxon>
        <taxon>Tracheophyta</taxon>
        <taxon>Spermatophyta</taxon>
        <taxon>Magnoliopsida</taxon>
        <taxon>eudicotyledons</taxon>
        <taxon>Gunneridae</taxon>
        <taxon>Pentapetalae</taxon>
        <taxon>rosids</taxon>
        <taxon>fabids</taxon>
        <taxon>Oxalidales</taxon>
        <taxon>Cephalotaceae</taxon>
        <taxon>Cephalotus</taxon>
    </lineage>
</organism>
<dbReference type="InterPro" id="IPR025558">
    <property type="entry name" value="DUF4283"/>
</dbReference>
<dbReference type="OrthoDB" id="1705899at2759"/>
<comment type="caution">
    <text evidence="2">The sequence shown here is derived from an EMBL/GenBank/DDBJ whole genome shotgun (WGS) entry which is preliminary data.</text>
</comment>
<protein>
    <submittedName>
        <fullName evidence="2">DUF4283 domain-containing protein</fullName>
    </submittedName>
</protein>
<accession>A0A1Q3D2Y3</accession>
<proteinExistence type="predicted"/>
<name>A0A1Q3D2Y3_CEPFO</name>
<keyword evidence="3" id="KW-1185">Reference proteome</keyword>
<dbReference type="EMBL" id="BDDD01004071">
    <property type="protein sequence ID" value="GAV86857.1"/>
    <property type="molecule type" value="Genomic_DNA"/>
</dbReference>